<dbReference type="HOGENOM" id="CLU_000022_60_3_1"/>
<dbReference type="InterPro" id="IPR009081">
    <property type="entry name" value="PP-bd_ACP"/>
</dbReference>
<dbReference type="InterPro" id="IPR036736">
    <property type="entry name" value="ACP-like_sf"/>
</dbReference>
<dbReference type="InterPro" id="IPR020845">
    <property type="entry name" value="AMP-binding_CS"/>
</dbReference>
<dbReference type="PROSITE" id="PS00455">
    <property type="entry name" value="AMP_BINDING"/>
    <property type="match status" value="1"/>
</dbReference>
<dbReference type="eggNOG" id="KOG1178">
    <property type="taxonomic scope" value="Eukaryota"/>
</dbReference>
<dbReference type="InterPro" id="IPR001242">
    <property type="entry name" value="Condensation_dom"/>
</dbReference>
<dbReference type="SUPFAM" id="SSF52777">
    <property type="entry name" value="CoA-dependent acyltransferases"/>
    <property type="match status" value="3"/>
</dbReference>
<dbReference type="AlphaFoldDB" id="M7SPY2"/>
<dbReference type="SUPFAM" id="SSF56801">
    <property type="entry name" value="Acetyl-CoA synthetase-like"/>
    <property type="match status" value="1"/>
</dbReference>
<protein>
    <submittedName>
        <fullName evidence="5">Putative nonribosomal peptide protein</fullName>
    </submittedName>
</protein>
<dbReference type="KEGG" id="ela:UCREL1_6719"/>
<dbReference type="Pfam" id="PF00501">
    <property type="entry name" value="AMP-binding"/>
    <property type="match status" value="1"/>
</dbReference>
<dbReference type="PROSITE" id="PS50075">
    <property type="entry name" value="CARRIER"/>
    <property type="match status" value="1"/>
</dbReference>
<dbReference type="OrthoDB" id="416786at2759"/>
<dbReference type="STRING" id="1287681.M7SPY2"/>
<sequence length="1237" mass="138625">MTLEIAQDPVPIDFKSLLDEIMFQFENNATNAQLKTISALSRQDLLQIQEWNPKLPSDDLPHVHDQIETWACDKHPADAIDAWDGLLSFREVHEFSSRLAHYLRDVCSLLPGDIVPFCIDRSAMSVVCMLAIMKSGAAFVPLNPSDPRERHEGIVETCGAKMVLVVDNDNTFEGKAVMVSWGLIDTLPSSQGKSLPKVESDALAYVIFTSGSTGRPKGVMVEQKSLSYGALVHTGKEYAQDPTCRVLQFASLTFDACLSENLSPLANGCCICIPDAKTRFEGLADYINAKRINWAFFTPSFFKLLNPDDVPGLRYVVVGGEAITPDCIEKWAHRIRLVNGYGPAENTIVSTARVVDPDVKAKNRSSIGKGMICNTWVVDAEDHTRLLPIGYIGELALQSPKVARGYLHDEEKTKAAFVDTPEWGRMEGCTDYDRMYKTGDLVKYMDDGSLLFCGRKDSQVKVRGQRLELAEVEWHIPADMIQYSAVLVPKAGAYKGSLLVEAWAHVLGIDRSRTPIDSSFQSLGGDSIRAITVLRRCRSENIQLDISSILKGNTIRELASKCGHNISGSSVAEKLDLPFTLSPIQGLYARHMPSESHYFNQSCLVCWNKQQSSTDVENAVREVVKTHSMLRTPFLMSFLLPSSSGSSEVSQIDKPQSYGMRDTGESLGELIWISLERNQLLHGGMPFFASRFYNGMDSGGHDDMEIVFNYMGHRQDIADSDAWFHVLPEFRGESGDDASGNMPRFSIFEISAEICDDEIDFTFTWPTGIKHEDRIGTWVEATRSILETVPDVSSASRSIHHGLPSCDVTQLRLDYDTSMVVIDNAREKVRDEGLPFFRAQLLYSVRASTGPMVTSNLISAWKQVVSQHEILRTAFIRRPGHALMFDQVVLGQYEPRIEVVTDREPPVDHPLQFPDLDWDEHEVRHRFTIFEGIEAKVLFEGSHALLDHVSLQTIFKHLSDAYGDEILPQDIAPFSNLTEITSLQSREGSFTFWRKLLGTTSKGHLCHSDVPAEAWKDFRRKRIPFSEDSSRELLSLSQSTSFTPALIFRFAYAVLIARRLRNPNIGFDYTVAGRDVDVPGIENIVGPCLNLIGCALEMDEQSTARQCLEELGTQFLESLPHQHVYMDFAAIHGDHKGLQRARISCFDTMLNFRPHTDGPRQRDQALQIEVIGERDPFNYAIVVEVDHYTSGMIDLAFSYWAEAVPDELVDELGRDFTHILGKLPETIDRKVGEILEI</sequence>
<evidence type="ECO:0000313" key="5">
    <source>
        <dbReference type="EMBL" id="EMR66287.1"/>
    </source>
</evidence>
<dbReference type="EMBL" id="KB706678">
    <property type="protein sequence ID" value="EMR66287.1"/>
    <property type="molecule type" value="Genomic_DNA"/>
</dbReference>
<dbReference type="InterPro" id="IPR023213">
    <property type="entry name" value="CAT-like_dom_sf"/>
</dbReference>
<evidence type="ECO:0000256" key="3">
    <source>
        <dbReference type="ARBA" id="ARBA00022598"/>
    </source>
</evidence>
<evidence type="ECO:0000256" key="1">
    <source>
        <dbReference type="ARBA" id="ARBA00022450"/>
    </source>
</evidence>
<dbReference type="CDD" id="cd05918">
    <property type="entry name" value="A_NRPS_SidN3_like"/>
    <property type="match status" value="1"/>
</dbReference>
<name>M7SPY2_EUTLA</name>
<proteinExistence type="predicted"/>
<evidence type="ECO:0000259" key="4">
    <source>
        <dbReference type="PROSITE" id="PS50075"/>
    </source>
</evidence>
<organism evidence="5 6">
    <name type="scientific">Eutypa lata (strain UCR-EL1)</name>
    <name type="common">Grapevine dieback disease fungus</name>
    <name type="synonym">Eutypa armeniacae</name>
    <dbReference type="NCBI Taxonomy" id="1287681"/>
    <lineage>
        <taxon>Eukaryota</taxon>
        <taxon>Fungi</taxon>
        <taxon>Dikarya</taxon>
        <taxon>Ascomycota</taxon>
        <taxon>Pezizomycotina</taxon>
        <taxon>Sordariomycetes</taxon>
        <taxon>Xylariomycetidae</taxon>
        <taxon>Xylariales</taxon>
        <taxon>Diatrypaceae</taxon>
        <taxon>Eutypa</taxon>
    </lineage>
</organism>
<dbReference type="PANTHER" id="PTHR45527:SF1">
    <property type="entry name" value="FATTY ACID SYNTHASE"/>
    <property type="match status" value="1"/>
</dbReference>
<dbReference type="PANTHER" id="PTHR45527">
    <property type="entry name" value="NONRIBOSOMAL PEPTIDE SYNTHETASE"/>
    <property type="match status" value="1"/>
</dbReference>
<dbReference type="GO" id="GO:0044550">
    <property type="term" value="P:secondary metabolite biosynthetic process"/>
    <property type="evidence" value="ECO:0007669"/>
    <property type="project" value="TreeGrafter"/>
</dbReference>
<keyword evidence="1" id="KW-0596">Phosphopantetheine</keyword>
<dbReference type="Pfam" id="PF00550">
    <property type="entry name" value="PP-binding"/>
    <property type="match status" value="1"/>
</dbReference>
<dbReference type="SUPFAM" id="SSF47336">
    <property type="entry name" value="ACP-like"/>
    <property type="match status" value="1"/>
</dbReference>
<dbReference type="Gene3D" id="3.40.50.12780">
    <property type="entry name" value="N-terminal domain of ligase-like"/>
    <property type="match status" value="1"/>
</dbReference>
<keyword evidence="3" id="KW-0436">Ligase</keyword>
<dbReference type="InterPro" id="IPR010071">
    <property type="entry name" value="AA_adenyl_dom"/>
</dbReference>
<dbReference type="Gene3D" id="1.10.1200.10">
    <property type="entry name" value="ACP-like"/>
    <property type="match status" value="1"/>
</dbReference>
<keyword evidence="6" id="KW-1185">Reference proteome</keyword>
<dbReference type="NCBIfam" id="TIGR01733">
    <property type="entry name" value="AA-adenyl-dom"/>
    <property type="match status" value="1"/>
</dbReference>
<feature type="domain" description="Carrier" evidence="4">
    <location>
        <begin position="490"/>
        <end position="566"/>
    </location>
</feature>
<dbReference type="Gene3D" id="3.30.559.10">
    <property type="entry name" value="Chloramphenicol acetyltransferase-like domain"/>
    <property type="match status" value="2"/>
</dbReference>
<dbReference type="Gene3D" id="3.30.559.30">
    <property type="entry name" value="Nonribosomal peptide synthetase, condensation domain"/>
    <property type="match status" value="2"/>
</dbReference>
<evidence type="ECO:0000313" key="6">
    <source>
        <dbReference type="Proteomes" id="UP000012174"/>
    </source>
</evidence>
<dbReference type="InterPro" id="IPR000873">
    <property type="entry name" value="AMP-dep_synth/lig_dom"/>
</dbReference>
<reference evidence="6" key="1">
    <citation type="journal article" date="2013" name="Genome Announc.">
        <title>Draft genome sequence of the grapevine dieback fungus Eutypa lata UCR-EL1.</title>
        <authorList>
            <person name="Blanco-Ulate B."/>
            <person name="Rolshausen P.E."/>
            <person name="Cantu D."/>
        </authorList>
    </citation>
    <scope>NUCLEOTIDE SEQUENCE [LARGE SCALE GENOMIC DNA]</scope>
    <source>
        <strain evidence="6">UCR-EL1</strain>
    </source>
</reference>
<evidence type="ECO:0000256" key="2">
    <source>
        <dbReference type="ARBA" id="ARBA00022553"/>
    </source>
</evidence>
<dbReference type="Proteomes" id="UP000012174">
    <property type="component" value="Unassembled WGS sequence"/>
</dbReference>
<gene>
    <name evidence="5" type="ORF">UCREL1_6719</name>
</gene>
<dbReference type="GO" id="GO:0043041">
    <property type="term" value="P:amino acid activation for nonribosomal peptide biosynthetic process"/>
    <property type="evidence" value="ECO:0007669"/>
    <property type="project" value="TreeGrafter"/>
</dbReference>
<dbReference type="Pfam" id="PF00668">
    <property type="entry name" value="Condensation"/>
    <property type="match status" value="1"/>
</dbReference>
<dbReference type="GO" id="GO:0005737">
    <property type="term" value="C:cytoplasm"/>
    <property type="evidence" value="ECO:0007669"/>
    <property type="project" value="TreeGrafter"/>
</dbReference>
<keyword evidence="2" id="KW-0597">Phosphoprotein</keyword>
<dbReference type="InterPro" id="IPR042099">
    <property type="entry name" value="ANL_N_sf"/>
</dbReference>
<dbReference type="GO" id="GO:0031177">
    <property type="term" value="F:phosphopantetheine binding"/>
    <property type="evidence" value="ECO:0007669"/>
    <property type="project" value="TreeGrafter"/>
</dbReference>
<dbReference type="GO" id="GO:0016874">
    <property type="term" value="F:ligase activity"/>
    <property type="evidence" value="ECO:0007669"/>
    <property type="project" value="UniProtKB-KW"/>
</dbReference>
<accession>M7SPY2</accession>